<feature type="region of interest" description="Disordered" evidence="1">
    <location>
        <begin position="33"/>
        <end position="63"/>
    </location>
</feature>
<name>A0A0R3PQZ7_ANGCS</name>
<reference evidence="5" key="1">
    <citation type="submission" date="2017-02" db="UniProtKB">
        <authorList>
            <consortium name="WormBaseParasite"/>
        </authorList>
    </citation>
    <scope>IDENTIFICATION</scope>
</reference>
<dbReference type="Pfam" id="PF03057">
    <property type="entry name" value="DUF236"/>
    <property type="match status" value="1"/>
</dbReference>
<keyword evidence="2" id="KW-0812">Transmembrane</keyword>
<keyword evidence="2" id="KW-1133">Transmembrane helix</keyword>
<evidence type="ECO:0000256" key="1">
    <source>
        <dbReference type="SAM" id="MobiDB-lite"/>
    </source>
</evidence>
<keyword evidence="2" id="KW-0472">Membrane</keyword>
<evidence type="ECO:0000256" key="2">
    <source>
        <dbReference type="SAM" id="Phobius"/>
    </source>
</evidence>
<gene>
    <name evidence="3" type="ORF">ACOC_LOCUS7852</name>
</gene>
<dbReference type="OrthoDB" id="5876694at2759"/>
<keyword evidence="4" id="KW-1185">Reference proteome</keyword>
<evidence type="ECO:0000313" key="4">
    <source>
        <dbReference type="Proteomes" id="UP000267027"/>
    </source>
</evidence>
<dbReference type="AlphaFoldDB" id="A0A0R3PQZ7"/>
<dbReference type="Proteomes" id="UP000267027">
    <property type="component" value="Unassembled WGS sequence"/>
</dbReference>
<sequence>MVVEGWNLYVVSSAPCFVFTIFFIVLCADKKKDRPPGSQGGNSPPPAVKAPTTGGMAGTYDPNYQTLAGVKGDVFADKRNPPPPHAPIAPAVRGMAGIVYHKRNFQQLMLTNGENRQLPIIIAVMATVQLRDFILMKL</sequence>
<reference evidence="3 4" key="2">
    <citation type="submission" date="2018-11" db="EMBL/GenBank/DDBJ databases">
        <authorList>
            <consortium name="Pathogen Informatics"/>
        </authorList>
    </citation>
    <scope>NUCLEOTIDE SEQUENCE [LARGE SCALE GENOMIC DNA]</scope>
    <source>
        <strain evidence="3 4">Costa Rica</strain>
    </source>
</reference>
<organism evidence="5">
    <name type="scientific">Angiostrongylus costaricensis</name>
    <name type="common">Nematode worm</name>
    <dbReference type="NCBI Taxonomy" id="334426"/>
    <lineage>
        <taxon>Eukaryota</taxon>
        <taxon>Metazoa</taxon>
        <taxon>Ecdysozoa</taxon>
        <taxon>Nematoda</taxon>
        <taxon>Chromadorea</taxon>
        <taxon>Rhabditida</taxon>
        <taxon>Rhabditina</taxon>
        <taxon>Rhabditomorpha</taxon>
        <taxon>Strongyloidea</taxon>
        <taxon>Metastrongylidae</taxon>
        <taxon>Angiostrongylus</taxon>
    </lineage>
</organism>
<dbReference type="WBParaSite" id="ACOC_0000785101-mRNA-1">
    <property type="protein sequence ID" value="ACOC_0000785101-mRNA-1"/>
    <property type="gene ID" value="ACOC_0000785101"/>
</dbReference>
<evidence type="ECO:0000313" key="5">
    <source>
        <dbReference type="WBParaSite" id="ACOC_0000785101-mRNA-1"/>
    </source>
</evidence>
<protein>
    <submittedName>
        <fullName evidence="5">AT-hook motif nuclear-localized protein</fullName>
    </submittedName>
</protein>
<feature type="transmembrane region" description="Helical" evidence="2">
    <location>
        <begin position="6"/>
        <end position="28"/>
    </location>
</feature>
<proteinExistence type="predicted"/>
<dbReference type="EMBL" id="UYYA01004084">
    <property type="protein sequence ID" value="VDM59437.1"/>
    <property type="molecule type" value="Genomic_DNA"/>
</dbReference>
<accession>A0A0R3PQZ7</accession>
<dbReference type="InterPro" id="IPR004296">
    <property type="entry name" value="DUF236"/>
</dbReference>
<evidence type="ECO:0000313" key="3">
    <source>
        <dbReference type="EMBL" id="VDM59437.1"/>
    </source>
</evidence>